<dbReference type="eggNOG" id="KOG0577">
    <property type="taxonomic scope" value="Eukaryota"/>
</dbReference>
<protein>
    <recommendedName>
        <fullName evidence="6">mitogen-activated protein kinase kinase</fullName>
        <ecNumber evidence="6">2.7.12.2</ecNumber>
    </recommendedName>
</protein>
<organism evidence="14 15">
    <name type="scientific">Coccomyxa subellipsoidea (strain C-169)</name>
    <name type="common">Green microalga</name>
    <dbReference type="NCBI Taxonomy" id="574566"/>
    <lineage>
        <taxon>Eukaryota</taxon>
        <taxon>Viridiplantae</taxon>
        <taxon>Chlorophyta</taxon>
        <taxon>core chlorophytes</taxon>
        <taxon>Trebouxiophyceae</taxon>
        <taxon>Trebouxiophyceae incertae sedis</taxon>
        <taxon>Coccomyxaceae</taxon>
        <taxon>Coccomyxa</taxon>
        <taxon>Coccomyxa subellipsoidea</taxon>
    </lineage>
</organism>
<comment type="catalytic activity">
    <reaction evidence="8">
        <text>L-threonyl-[protein] + ATP = O-phospho-L-threonyl-[protein] + ADP + H(+)</text>
        <dbReference type="Rhea" id="RHEA:46608"/>
        <dbReference type="Rhea" id="RHEA-COMP:11060"/>
        <dbReference type="Rhea" id="RHEA-COMP:11605"/>
        <dbReference type="ChEBI" id="CHEBI:15378"/>
        <dbReference type="ChEBI" id="CHEBI:30013"/>
        <dbReference type="ChEBI" id="CHEBI:30616"/>
        <dbReference type="ChEBI" id="CHEBI:61977"/>
        <dbReference type="ChEBI" id="CHEBI:456216"/>
        <dbReference type="EC" id="2.7.12.2"/>
    </reaction>
</comment>
<evidence type="ECO:0000256" key="8">
    <source>
        <dbReference type="ARBA" id="ARBA00049299"/>
    </source>
</evidence>
<evidence type="ECO:0000256" key="11">
    <source>
        <dbReference type="SAM" id="Coils"/>
    </source>
</evidence>
<dbReference type="InterPro" id="IPR017441">
    <property type="entry name" value="Protein_kinase_ATP_BS"/>
</dbReference>
<dbReference type="GO" id="GO:0004708">
    <property type="term" value="F:MAP kinase kinase activity"/>
    <property type="evidence" value="ECO:0007669"/>
    <property type="project" value="UniProtKB-EC"/>
</dbReference>
<dbReference type="EC" id="2.7.12.2" evidence="6"/>
<keyword evidence="2 10" id="KW-0547">Nucleotide-binding</keyword>
<evidence type="ECO:0000256" key="4">
    <source>
        <dbReference type="ARBA" id="ARBA00022840"/>
    </source>
</evidence>
<keyword evidence="4 10" id="KW-0067">ATP-binding</keyword>
<reference evidence="14 15" key="1">
    <citation type="journal article" date="2012" name="Genome Biol.">
        <title>The genome of the polar eukaryotic microalga coccomyxa subellipsoidea reveals traits of cold adaptation.</title>
        <authorList>
            <person name="Blanc G."/>
            <person name="Agarkova I."/>
            <person name="Grimwood J."/>
            <person name="Kuo A."/>
            <person name="Brueggeman A."/>
            <person name="Dunigan D."/>
            <person name="Gurnon J."/>
            <person name="Ladunga I."/>
            <person name="Lindquist E."/>
            <person name="Lucas S."/>
            <person name="Pangilinan J."/>
            <person name="Proschold T."/>
            <person name="Salamov A."/>
            <person name="Schmutz J."/>
            <person name="Weeks D."/>
            <person name="Yamada T."/>
            <person name="Claverie J.M."/>
            <person name="Grigoriev I."/>
            <person name="Van Etten J."/>
            <person name="Lomsadze A."/>
            <person name="Borodovsky M."/>
        </authorList>
    </citation>
    <scope>NUCLEOTIDE SEQUENCE [LARGE SCALE GENOMIC DNA]</scope>
    <source>
        <strain evidence="14 15">C-169</strain>
    </source>
</reference>
<feature type="domain" description="Protein kinase" evidence="13">
    <location>
        <begin position="218"/>
        <end position="484"/>
    </location>
</feature>
<evidence type="ECO:0000259" key="13">
    <source>
        <dbReference type="PROSITE" id="PS50011"/>
    </source>
</evidence>
<name>I0YRC9_COCSC</name>
<dbReference type="Pfam" id="PF00069">
    <property type="entry name" value="Pkinase"/>
    <property type="match status" value="1"/>
</dbReference>
<feature type="compositionally biased region" description="Acidic residues" evidence="12">
    <location>
        <begin position="519"/>
        <end position="530"/>
    </location>
</feature>
<dbReference type="KEGG" id="csl:COCSUDRAFT_43812"/>
<dbReference type="InterPro" id="IPR008271">
    <property type="entry name" value="Ser/Thr_kinase_AS"/>
</dbReference>
<comment type="similarity">
    <text evidence="5">Belongs to the protein kinase superfamily. STE Ser/Thr protein kinase family. MAP kinase kinase subfamily.</text>
</comment>
<dbReference type="PROSITE" id="PS50011">
    <property type="entry name" value="PROTEIN_KINASE_DOM"/>
    <property type="match status" value="1"/>
</dbReference>
<dbReference type="InterPro" id="IPR000719">
    <property type="entry name" value="Prot_kinase_dom"/>
</dbReference>
<evidence type="ECO:0000256" key="10">
    <source>
        <dbReference type="PROSITE-ProRule" id="PRU10141"/>
    </source>
</evidence>
<sequence length="546" mass="60203">MRIKKCFIPCIGRPLVLDNDGHQSKQIQLDELVQIPGKPPPSAGASSSTIHIKVEAGVRDVAVEEATQLRQRPSALEELHKKETVHTTTKLMQKATAEAEARRAVQEAAQLRQQMSDADTAHKKELEQMAAAEAEAKEDAQAARTAAKTQTGLLKEKEVDLAAAQAVIWQKDDRISQLEQKEERWQKLLRGRDAEIEELQRTQLEQQQNMCRLPEGSCKETGDLGSGSWALVKSVTVSFRVAAKVARTLETDEASAQAKEDLQKEGQVLCALPPHPNVVQVIGWARLDNRLFGTSEEGLIMEKACCSLSDMLKDGPIETCKVLPIVLGMCKGLAHVWGHGYIHRDIKPPNILMGPDGCAQLADFGLAMRNSEQCTKFGGTLLYSTPRSFVRDTGGAQDDTRGLCMTTYELLTGRSIKDELTDQFNALSEDQKQRVADLCQKIDEDELDGCVQAVAAEYLKLIGITQVVPLDERVPAELLEDILMGIRKPRSLPLSRLQASIEAAMSKISLQDRSSGEQASDEEDSDDEEGYCTLEEANVCDRFSEN</sequence>
<dbReference type="Gene3D" id="3.30.200.20">
    <property type="entry name" value="Phosphorylase Kinase, domain 1"/>
    <property type="match status" value="1"/>
</dbReference>
<keyword evidence="1" id="KW-0808">Transferase</keyword>
<dbReference type="Gene3D" id="1.10.510.10">
    <property type="entry name" value="Transferase(Phosphotransferase) domain 1"/>
    <property type="match status" value="1"/>
</dbReference>
<evidence type="ECO:0000313" key="15">
    <source>
        <dbReference type="Proteomes" id="UP000007264"/>
    </source>
</evidence>
<feature type="region of interest" description="Disordered" evidence="12">
    <location>
        <begin position="508"/>
        <end position="531"/>
    </location>
</feature>
<keyword evidence="3" id="KW-0418">Kinase</keyword>
<dbReference type="SMART" id="SM00220">
    <property type="entry name" value="S_TKc"/>
    <property type="match status" value="1"/>
</dbReference>
<dbReference type="RefSeq" id="XP_005645492.1">
    <property type="nucleotide sequence ID" value="XM_005645435.1"/>
</dbReference>
<evidence type="ECO:0000256" key="2">
    <source>
        <dbReference type="ARBA" id="ARBA00022741"/>
    </source>
</evidence>
<keyword evidence="11" id="KW-0175">Coiled coil</keyword>
<dbReference type="PANTHER" id="PTHR48013:SF9">
    <property type="entry name" value="DUAL SPECIFICITY MITOGEN-ACTIVATED PROTEIN KINASE KINASE 5"/>
    <property type="match status" value="1"/>
</dbReference>
<dbReference type="EMBL" id="AGSI01000014">
    <property type="protein sequence ID" value="EIE20948.1"/>
    <property type="molecule type" value="Genomic_DNA"/>
</dbReference>
<evidence type="ECO:0000256" key="5">
    <source>
        <dbReference type="ARBA" id="ARBA00038035"/>
    </source>
</evidence>
<evidence type="ECO:0000256" key="9">
    <source>
        <dbReference type="ARBA" id="ARBA00051693"/>
    </source>
</evidence>
<dbReference type="AlphaFoldDB" id="I0YRC9"/>
<dbReference type="GeneID" id="17038927"/>
<dbReference type="OrthoDB" id="534417at2759"/>
<dbReference type="PROSITE" id="PS00107">
    <property type="entry name" value="PROTEIN_KINASE_ATP"/>
    <property type="match status" value="1"/>
</dbReference>
<accession>I0YRC9</accession>
<dbReference type="GO" id="GO:0005524">
    <property type="term" value="F:ATP binding"/>
    <property type="evidence" value="ECO:0007669"/>
    <property type="project" value="UniProtKB-UniRule"/>
</dbReference>
<comment type="caution">
    <text evidence="14">The sequence shown here is derived from an EMBL/GenBank/DDBJ whole genome shotgun (WGS) entry which is preliminary data.</text>
</comment>
<feature type="coiled-coil region" evidence="11">
    <location>
        <begin position="94"/>
        <end position="143"/>
    </location>
</feature>
<comment type="catalytic activity">
    <reaction evidence="9">
        <text>L-tyrosyl-[protein] + ATP = O-phospho-L-tyrosyl-[protein] + ADP + H(+)</text>
        <dbReference type="Rhea" id="RHEA:10596"/>
        <dbReference type="Rhea" id="RHEA-COMP:10136"/>
        <dbReference type="Rhea" id="RHEA-COMP:20101"/>
        <dbReference type="ChEBI" id="CHEBI:15378"/>
        <dbReference type="ChEBI" id="CHEBI:30616"/>
        <dbReference type="ChEBI" id="CHEBI:46858"/>
        <dbReference type="ChEBI" id="CHEBI:61978"/>
        <dbReference type="ChEBI" id="CHEBI:456216"/>
        <dbReference type="EC" id="2.7.12.2"/>
    </reaction>
</comment>
<evidence type="ECO:0000256" key="3">
    <source>
        <dbReference type="ARBA" id="ARBA00022777"/>
    </source>
</evidence>
<gene>
    <name evidence="14" type="ORF">COCSUDRAFT_43812</name>
</gene>
<evidence type="ECO:0000256" key="6">
    <source>
        <dbReference type="ARBA" id="ARBA00038999"/>
    </source>
</evidence>
<dbReference type="InterPro" id="IPR011009">
    <property type="entry name" value="Kinase-like_dom_sf"/>
</dbReference>
<evidence type="ECO:0000256" key="12">
    <source>
        <dbReference type="SAM" id="MobiDB-lite"/>
    </source>
</evidence>
<dbReference type="PANTHER" id="PTHR48013">
    <property type="entry name" value="DUAL SPECIFICITY MITOGEN-ACTIVATED PROTEIN KINASE KINASE 5-RELATED"/>
    <property type="match status" value="1"/>
</dbReference>
<keyword evidence="15" id="KW-1185">Reference proteome</keyword>
<dbReference type="SUPFAM" id="SSF56112">
    <property type="entry name" value="Protein kinase-like (PK-like)"/>
    <property type="match status" value="1"/>
</dbReference>
<dbReference type="Proteomes" id="UP000007264">
    <property type="component" value="Unassembled WGS sequence"/>
</dbReference>
<proteinExistence type="inferred from homology"/>
<evidence type="ECO:0000313" key="14">
    <source>
        <dbReference type="EMBL" id="EIE20948.1"/>
    </source>
</evidence>
<feature type="binding site" evidence="10">
    <location>
        <position position="244"/>
    </location>
    <ligand>
        <name>ATP</name>
        <dbReference type="ChEBI" id="CHEBI:30616"/>
    </ligand>
</feature>
<dbReference type="PROSITE" id="PS00108">
    <property type="entry name" value="PROTEIN_KINASE_ST"/>
    <property type="match status" value="1"/>
</dbReference>
<feature type="compositionally biased region" description="Polar residues" evidence="12">
    <location>
        <begin position="508"/>
        <end position="518"/>
    </location>
</feature>
<comment type="catalytic activity">
    <reaction evidence="7">
        <text>L-seryl-[protein] + ATP = O-phospho-L-seryl-[protein] + ADP + H(+)</text>
        <dbReference type="Rhea" id="RHEA:17989"/>
        <dbReference type="Rhea" id="RHEA-COMP:9863"/>
        <dbReference type="Rhea" id="RHEA-COMP:11604"/>
        <dbReference type="ChEBI" id="CHEBI:15378"/>
        <dbReference type="ChEBI" id="CHEBI:29999"/>
        <dbReference type="ChEBI" id="CHEBI:30616"/>
        <dbReference type="ChEBI" id="CHEBI:83421"/>
        <dbReference type="ChEBI" id="CHEBI:456216"/>
        <dbReference type="EC" id="2.7.12.2"/>
    </reaction>
</comment>
<evidence type="ECO:0000256" key="7">
    <source>
        <dbReference type="ARBA" id="ARBA00049014"/>
    </source>
</evidence>
<evidence type="ECO:0000256" key="1">
    <source>
        <dbReference type="ARBA" id="ARBA00022679"/>
    </source>
</evidence>